<dbReference type="GO" id="GO:0051537">
    <property type="term" value="F:2 iron, 2 sulfur cluster binding"/>
    <property type="evidence" value="ECO:0007669"/>
    <property type="project" value="UniProtKB-KW"/>
</dbReference>
<dbReference type="InterPro" id="IPR036922">
    <property type="entry name" value="Rieske_2Fe-2S_sf"/>
</dbReference>
<protein>
    <recommendedName>
        <fullName evidence="12">Rieske domain-containing protein</fullName>
    </recommendedName>
</protein>
<evidence type="ECO:0000256" key="10">
    <source>
        <dbReference type="SAM" id="MobiDB-lite"/>
    </source>
</evidence>
<evidence type="ECO:0000256" key="3">
    <source>
        <dbReference type="ARBA" id="ARBA00022714"/>
    </source>
</evidence>
<feature type="compositionally biased region" description="Low complexity" evidence="10">
    <location>
        <begin position="379"/>
        <end position="403"/>
    </location>
</feature>
<keyword evidence="3" id="KW-0001">2Fe-2S</keyword>
<evidence type="ECO:0000256" key="2">
    <source>
        <dbReference type="ARBA" id="ARBA00022692"/>
    </source>
</evidence>
<reference evidence="13 14" key="1">
    <citation type="journal article" date="2023" name="Commun. Biol.">
        <title>Reorganization of the ancestral sex-determining regions during the evolution of trioecy in Pleodorina starrii.</title>
        <authorList>
            <person name="Takahashi K."/>
            <person name="Suzuki S."/>
            <person name="Kawai-Toyooka H."/>
            <person name="Yamamoto K."/>
            <person name="Hamaji T."/>
            <person name="Ootsuki R."/>
            <person name="Yamaguchi H."/>
            <person name="Kawachi M."/>
            <person name="Higashiyama T."/>
            <person name="Nozaki H."/>
        </authorList>
    </citation>
    <scope>NUCLEOTIDE SEQUENCE [LARGE SCALE GENOMIC DNA]</scope>
    <source>
        <strain evidence="13 14">NIES-4479</strain>
    </source>
</reference>
<evidence type="ECO:0000256" key="11">
    <source>
        <dbReference type="SAM" id="Phobius"/>
    </source>
</evidence>
<evidence type="ECO:0000256" key="6">
    <source>
        <dbReference type="ARBA" id="ARBA00023002"/>
    </source>
</evidence>
<comment type="subcellular location">
    <subcellularLocation>
        <location evidence="1">Membrane</location>
    </subcellularLocation>
</comment>
<feature type="transmembrane region" description="Helical" evidence="11">
    <location>
        <begin position="620"/>
        <end position="638"/>
    </location>
</feature>
<dbReference type="InterPro" id="IPR050584">
    <property type="entry name" value="Cholesterol_7-desaturase"/>
</dbReference>
<dbReference type="OrthoDB" id="544240at2759"/>
<dbReference type="Gene3D" id="2.102.10.10">
    <property type="entry name" value="Rieske [2Fe-2S] iron-sulphur domain"/>
    <property type="match status" value="1"/>
</dbReference>
<evidence type="ECO:0000256" key="8">
    <source>
        <dbReference type="ARBA" id="ARBA00023014"/>
    </source>
</evidence>
<feature type="region of interest" description="Disordered" evidence="10">
    <location>
        <begin position="372"/>
        <end position="473"/>
    </location>
</feature>
<keyword evidence="14" id="KW-1185">Reference proteome</keyword>
<feature type="compositionally biased region" description="Low complexity" evidence="10">
    <location>
        <begin position="413"/>
        <end position="428"/>
    </location>
</feature>
<gene>
    <name evidence="13" type="primary">PLEST004579</name>
    <name evidence="13" type="ORF">PLESTB_000485800</name>
</gene>
<evidence type="ECO:0000256" key="9">
    <source>
        <dbReference type="ARBA" id="ARBA00023136"/>
    </source>
</evidence>
<feature type="compositionally biased region" description="Polar residues" evidence="10">
    <location>
        <begin position="84"/>
        <end position="101"/>
    </location>
</feature>
<keyword evidence="7" id="KW-0408">Iron</keyword>
<evidence type="ECO:0000256" key="1">
    <source>
        <dbReference type="ARBA" id="ARBA00004370"/>
    </source>
</evidence>
<evidence type="ECO:0000313" key="13">
    <source>
        <dbReference type="EMBL" id="GLC51283.1"/>
    </source>
</evidence>
<accession>A0A9W6EZP9</accession>
<dbReference type="InterPro" id="IPR017941">
    <property type="entry name" value="Rieske_2Fe-2S"/>
</dbReference>
<keyword evidence="2 11" id="KW-0812">Transmembrane</keyword>
<dbReference type="PANTHER" id="PTHR21266:SF32">
    <property type="entry name" value="CHOLESTEROL 7-DESATURASE NVD"/>
    <property type="match status" value="1"/>
</dbReference>
<evidence type="ECO:0000313" key="14">
    <source>
        <dbReference type="Proteomes" id="UP001165080"/>
    </source>
</evidence>
<dbReference type="Pfam" id="PF00355">
    <property type="entry name" value="Rieske"/>
    <property type="match status" value="1"/>
</dbReference>
<name>A0A9W6EZP9_9CHLO</name>
<dbReference type="EMBL" id="BRXU01000004">
    <property type="protein sequence ID" value="GLC51283.1"/>
    <property type="molecule type" value="Genomic_DNA"/>
</dbReference>
<dbReference type="GO" id="GO:0005737">
    <property type="term" value="C:cytoplasm"/>
    <property type="evidence" value="ECO:0007669"/>
    <property type="project" value="TreeGrafter"/>
</dbReference>
<keyword evidence="9 11" id="KW-0472">Membrane</keyword>
<keyword evidence="6" id="KW-0560">Oxidoreductase</keyword>
<dbReference type="AlphaFoldDB" id="A0A9W6EZP9"/>
<comment type="caution">
    <text evidence="13">The sequence shown here is derived from an EMBL/GenBank/DDBJ whole genome shotgun (WGS) entry which is preliminary data.</text>
</comment>
<keyword evidence="5 11" id="KW-1133">Transmembrane helix</keyword>
<evidence type="ECO:0000259" key="12">
    <source>
        <dbReference type="PROSITE" id="PS51296"/>
    </source>
</evidence>
<feature type="region of interest" description="Disordered" evidence="10">
    <location>
        <begin position="67"/>
        <end position="101"/>
    </location>
</feature>
<dbReference type="GO" id="GO:0016020">
    <property type="term" value="C:membrane"/>
    <property type="evidence" value="ECO:0007669"/>
    <property type="project" value="UniProtKB-SubCell"/>
</dbReference>
<proteinExistence type="predicted"/>
<sequence length="669" mass="70833">MRLNAARHVATLNHRGAQRGAGGVLPPTGAGFLGVQLARKHSAPLRPRGGVALRAATVSGAAAAPRVAVNGAPNEETRPPSADATASGSVAPTPTPEQQKSASAYIWERNWVPVCPLSSLVPSAPTPVVLLGQPLVVWRHSVRGWVVMRDVCPHRLAPLSEGRLEAGGTRLACSYHGWEFSEEGQCTRVPQLASNPRASATACASKRSCVTSFPTLELDGILFAWLDASEEGLQAARMAPKPRLQEAPVAVISPDWVINEMPADYPFWLEQSMDPTHANFLHDGVGGFVTANAMPLEGAHVKQVDLLRGFSWEHGAYEHTSKDAKGSREFQPPFITRVTYAYPTGSHFQLWIMSVPVRPGVTRSFFKAGYNPAPPSLPQGPQQTQQPVAGATPAAAAPAAQPADGNGNGHATAQAPAPSAAPASQQDGDGNGDGSRADVGRQVGVGGQRQASGRLRGFGKVPGRAPKVPAPHWRGPAPLEHLLFDQDALMLSRQDVLMRRGGLTARNYYLNSKADGGVAAMHVWLRQAGYPDSLWGGKPVVQYGTTYSGWPAQELSLEQILSRQERHVRHCTVCQRGLRQVTALCTALTAVAGLAAMVAATLAVMAVVKPAGALAAVGGWWGVAGGAVVAAALALVAVKGWWYREEKFISGAAQWRRRGGYALRGTKAK</sequence>
<dbReference type="PANTHER" id="PTHR21266">
    <property type="entry name" value="IRON-SULFUR DOMAIN CONTAINING PROTEIN"/>
    <property type="match status" value="1"/>
</dbReference>
<evidence type="ECO:0000256" key="4">
    <source>
        <dbReference type="ARBA" id="ARBA00022723"/>
    </source>
</evidence>
<feature type="domain" description="Rieske" evidence="12">
    <location>
        <begin position="112"/>
        <end position="224"/>
    </location>
</feature>
<dbReference type="Proteomes" id="UP001165080">
    <property type="component" value="Unassembled WGS sequence"/>
</dbReference>
<feature type="transmembrane region" description="Helical" evidence="11">
    <location>
        <begin position="584"/>
        <end position="608"/>
    </location>
</feature>
<dbReference type="GO" id="GO:0046872">
    <property type="term" value="F:metal ion binding"/>
    <property type="evidence" value="ECO:0007669"/>
    <property type="project" value="UniProtKB-KW"/>
</dbReference>
<dbReference type="SUPFAM" id="SSF50022">
    <property type="entry name" value="ISP domain"/>
    <property type="match status" value="1"/>
</dbReference>
<dbReference type="SUPFAM" id="SSF55961">
    <property type="entry name" value="Bet v1-like"/>
    <property type="match status" value="1"/>
</dbReference>
<keyword evidence="8" id="KW-0411">Iron-sulfur</keyword>
<evidence type="ECO:0000256" key="7">
    <source>
        <dbReference type="ARBA" id="ARBA00023004"/>
    </source>
</evidence>
<evidence type="ECO:0000256" key="5">
    <source>
        <dbReference type="ARBA" id="ARBA00022989"/>
    </source>
</evidence>
<dbReference type="GO" id="GO:0016491">
    <property type="term" value="F:oxidoreductase activity"/>
    <property type="evidence" value="ECO:0007669"/>
    <property type="project" value="UniProtKB-KW"/>
</dbReference>
<dbReference type="PROSITE" id="PS51296">
    <property type="entry name" value="RIESKE"/>
    <property type="match status" value="1"/>
</dbReference>
<keyword evidence="4" id="KW-0479">Metal-binding</keyword>
<organism evidence="13 14">
    <name type="scientific">Pleodorina starrii</name>
    <dbReference type="NCBI Taxonomy" id="330485"/>
    <lineage>
        <taxon>Eukaryota</taxon>
        <taxon>Viridiplantae</taxon>
        <taxon>Chlorophyta</taxon>
        <taxon>core chlorophytes</taxon>
        <taxon>Chlorophyceae</taxon>
        <taxon>CS clade</taxon>
        <taxon>Chlamydomonadales</taxon>
        <taxon>Volvocaceae</taxon>
        <taxon>Pleodorina</taxon>
    </lineage>
</organism>